<evidence type="ECO:0000256" key="1">
    <source>
        <dbReference type="SAM" id="SignalP"/>
    </source>
</evidence>
<accession>A0A101M1H4</accession>
<sequence>MLSWMFWNRCTIFITMHLFLKVAEPILYHNVYNASLKTYTSSGIGYHRQLPHLPRKVFPSFTD</sequence>
<protein>
    <recommendedName>
        <fullName evidence="3">Secreted protein</fullName>
    </recommendedName>
</protein>
<evidence type="ECO:0008006" key="3">
    <source>
        <dbReference type="Google" id="ProtNLM"/>
    </source>
</evidence>
<feature type="signal peptide" evidence="1">
    <location>
        <begin position="1"/>
        <end position="25"/>
    </location>
</feature>
<dbReference type="EMBL" id="LKAM01000003">
    <property type="protein sequence ID" value="KUM49229.1"/>
    <property type="molecule type" value="Genomic_DNA"/>
</dbReference>
<keyword evidence="1" id="KW-0732">Signal</keyword>
<proteinExistence type="predicted"/>
<name>A0A101M1H4_PICGL</name>
<evidence type="ECO:0000313" key="2">
    <source>
        <dbReference type="EMBL" id="KUM49229.1"/>
    </source>
</evidence>
<gene>
    <name evidence="2" type="ORF">ABT39_MTgene3778</name>
</gene>
<geneLocation type="mitochondrion" evidence="2"/>
<organism evidence="2">
    <name type="scientific">Picea glauca</name>
    <name type="common">White spruce</name>
    <name type="synonym">Pinus glauca</name>
    <dbReference type="NCBI Taxonomy" id="3330"/>
    <lineage>
        <taxon>Eukaryota</taxon>
        <taxon>Viridiplantae</taxon>
        <taxon>Streptophyta</taxon>
        <taxon>Embryophyta</taxon>
        <taxon>Tracheophyta</taxon>
        <taxon>Spermatophyta</taxon>
        <taxon>Pinopsida</taxon>
        <taxon>Pinidae</taxon>
        <taxon>Conifers I</taxon>
        <taxon>Pinales</taxon>
        <taxon>Pinaceae</taxon>
        <taxon>Picea</taxon>
    </lineage>
</organism>
<dbReference type="AlphaFoldDB" id="A0A101M1H4"/>
<keyword evidence="2" id="KW-0496">Mitochondrion</keyword>
<reference evidence="2" key="1">
    <citation type="journal article" date="2015" name="Genome Biol. Evol.">
        <title>Organellar Genomes of White Spruce (Picea glauca): Assembly and Annotation.</title>
        <authorList>
            <person name="Jackman S.D."/>
            <person name="Warren R.L."/>
            <person name="Gibb E.A."/>
            <person name="Vandervalk B.P."/>
            <person name="Mohamadi H."/>
            <person name="Chu J."/>
            <person name="Raymond A."/>
            <person name="Pleasance S."/>
            <person name="Coope R."/>
            <person name="Wildung M.R."/>
            <person name="Ritland C.E."/>
            <person name="Bousquet J."/>
            <person name="Jones S.J."/>
            <person name="Bohlmann J."/>
            <person name="Birol I."/>
        </authorList>
    </citation>
    <scope>NUCLEOTIDE SEQUENCE [LARGE SCALE GENOMIC DNA]</scope>
    <source>
        <tissue evidence="2">Flushing bud</tissue>
    </source>
</reference>
<comment type="caution">
    <text evidence="2">The sequence shown here is derived from an EMBL/GenBank/DDBJ whole genome shotgun (WGS) entry which is preliminary data.</text>
</comment>
<feature type="chain" id="PRO_5007100214" description="Secreted protein" evidence="1">
    <location>
        <begin position="26"/>
        <end position="63"/>
    </location>
</feature>